<organism evidence="1 2">
    <name type="scientific">Romanomermis culicivorax</name>
    <name type="common">Nematode worm</name>
    <dbReference type="NCBI Taxonomy" id="13658"/>
    <lineage>
        <taxon>Eukaryota</taxon>
        <taxon>Metazoa</taxon>
        <taxon>Ecdysozoa</taxon>
        <taxon>Nematoda</taxon>
        <taxon>Enoplea</taxon>
        <taxon>Dorylaimia</taxon>
        <taxon>Mermithida</taxon>
        <taxon>Mermithoidea</taxon>
        <taxon>Mermithidae</taxon>
        <taxon>Romanomermis</taxon>
    </lineage>
</organism>
<dbReference type="Proteomes" id="UP000887565">
    <property type="component" value="Unplaced"/>
</dbReference>
<protein>
    <submittedName>
        <fullName evidence="2">Uncharacterized protein</fullName>
    </submittedName>
</protein>
<accession>A0A915JCT5</accession>
<dbReference type="AlphaFoldDB" id="A0A915JCT5"/>
<sequence>MNCCKEKSAPFPLLGWLSLLESADDNAQMISTQVDMGIEVIGYNTNIILYQKFVNAIDSLHFPKTNIFDSSTPINSATISTKHKTIW</sequence>
<dbReference type="WBParaSite" id="nRc.2.0.1.t24323-RA">
    <property type="protein sequence ID" value="nRc.2.0.1.t24323-RA"/>
    <property type="gene ID" value="nRc.2.0.1.g24323"/>
</dbReference>
<evidence type="ECO:0000313" key="2">
    <source>
        <dbReference type="WBParaSite" id="nRc.2.0.1.t24323-RA"/>
    </source>
</evidence>
<keyword evidence="1" id="KW-1185">Reference proteome</keyword>
<proteinExistence type="predicted"/>
<reference evidence="2" key="1">
    <citation type="submission" date="2022-11" db="UniProtKB">
        <authorList>
            <consortium name="WormBaseParasite"/>
        </authorList>
    </citation>
    <scope>IDENTIFICATION</scope>
</reference>
<name>A0A915JCT5_ROMCU</name>
<evidence type="ECO:0000313" key="1">
    <source>
        <dbReference type="Proteomes" id="UP000887565"/>
    </source>
</evidence>